<comment type="caution">
    <text evidence="9">The sequence shown here is derived from an EMBL/GenBank/DDBJ whole genome shotgun (WGS) entry which is preliminary data.</text>
</comment>
<dbReference type="NCBIfam" id="TIGR01217">
    <property type="entry name" value="ac_ac_CoA_syn"/>
    <property type="match status" value="1"/>
</dbReference>
<dbReference type="AlphaFoldDB" id="A0A317QI03"/>
<name>A0A317QI03_9ACTN</name>
<feature type="compositionally biased region" description="Polar residues" evidence="5">
    <location>
        <begin position="1"/>
        <end position="19"/>
    </location>
</feature>
<dbReference type="InterPro" id="IPR042099">
    <property type="entry name" value="ANL_N_sf"/>
</dbReference>
<evidence type="ECO:0000256" key="3">
    <source>
        <dbReference type="ARBA" id="ARBA00022741"/>
    </source>
</evidence>
<dbReference type="Pfam" id="PF00501">
    <property type="entry name" value="AMP-binding"/>
    <property type="match status" value="1"/>
</dbReference>
<evidence type="ECO:0000259" key="7">
    <source>
        <dbReference type="Pfam" id="PF13193"/>
    </source>
</evidence>
<evidence type="ECO:0000256" key="2">
    <source>
        <dbReference type="ARBA" id="ARBA00022598"/>
    </source>
</evidence>
<dbReference type="EMBL" id="QGTX01000001">
    <property type="protein sequence ID" value="PWW22407.1"/>
    <property type="molecule type" value="Genomic_DNA"/>
</dbReference>
<evidence type="ECO:0000256" key="4">
    <source>
        <dbReference type="ARBA" id="ARBA00022840"/>
    </source>
</evidence>
<organism evidence="9 10">
    <name type="scientific">Geodermatophilus normandii</name>
    <dbReference type="NCBI Taxonomy" id="1137989"/>
    <lineage>
        <taxon>Bacteria</taxon>
        <taxon>Bacillati</taxon>
        <taxon>Actinomycetota</taxon>
        <taxon>Actinomycetes</taxon>
        <taxon>Geodermatophilales</taxon>
        <taxon>Geodermatophilaceae</taxon>
        <taxon>Geodermatophilus</taxon>
    </lineage>
</organism>
<feature type="region of interest" description="Disordered" evidence="5">
    <location>
        <begin position="1"/>
        <end position="24"/>
    </location>
</feature>
<gene>
    <name evidence="9" type="ORF">JD79_01559</name>
</gene>
<evidence type="ECO:0000259" key="8">
    <source>
        <dbReference type="Pfam" id="PF16177"/>
    </source>
</evidence>
<dbReference type="PANTHER" id="PTHR42921:SF1">
    <property type="entry name" value="ACETOACETYL-COA SYNTHETASE"/>
    <property type="match status" value="1"/>
</dbReference>
<dbReference type="InterPro" id="IPR045851">
    <property type="entry name" value="AMP-bd_C_sf"/>
</dbReference>
<dbReference type="Gene3D" id="3.40.50.12780">
    <property type="entry name" value="N-terminal domain of ligase-like"/>
    <property type="match status" value="1"/>
</dbReference>
<proteinExistence type="inferred from homology"/>
<comment type="similarity">
    <text evidence="1">Belongs to the ATP-dependent AMP-binding enzyme family.</text>
</comment>
<evidence type="ECO:0000313" key="10">
    <source>
        <dbReference type="Proteomes" id="UP000246661"/>
    </source>
</evidence>
<sequence>MLTHWSQVVTESASRSPSSDGVVRREGTITFREEPVPVPVVAGQWQGAAVTADTPPAPVLWQPTPEVREATRLAAFAREVAARRGLDLDAGDYDAIWRWSVEHLDQFWADVAAWSGVLPERVPDDRVLTRREMPGAEWFPDATVNYAEQALRHATDEHPALIAVAEDAEPVEVSWADLRAQVGAFAATLRRLGVQRGDRVAGYLPNVPEAVVAFLGAASIGAVWSSCAPDFGTRAVLDRFAQIEPTVLVAVDGYRFNGKPHDRREVVAELRAALPTVRTTIAVPRLFPGEVPDGALGWADAVADRQDPVFEALPFEHPLWIVYSSGTTGLPKGIVHGHGGVALEEHKQLGLHGDVGPGDRFYWYASTAWIMWNIATSALLRGATVVVHDGAPAYPSVDAQFALAARTGITYLGTSAGYLIACEKAGIRPGETHDLSALRVIGSTGSPLPASAFHWVYDAVGSDVFLSSASGGTDVATGFIGSTLLLPVTAGELQRPMLGVAAAAWNEDGQPVVGELGELVITEPMPSMPLYFWNDADGTRYREAYFEPWPGVWRHGDWMEVTDRGTCVITGRSDSTLNRGGVRMGTADIYAAVESFPEIADCVVLGVEQRDGGYWMPLFVQMAPGAELTDELRDRIRAAIRSSASPRHVPDEILVAPGVPHTRTGKRLEVPLKRLFQGVPPEKAVNPGAVDDASLVEHYVALARERGTR</sequence>
<dbReference type="CDD" id="cd05943">
    <property type="entry name" value="AACS"/>
    <property type="match status" value="1"/>
</dbReference>
<feature type="domain" description="AMP-binding enzyme C-terminal" evidence="7">
    <location>
        <begin position="591"/>
        <end position="666"/>
    </location>
</feature>
<dbReference type="Pfam" id="PF13193">
    <property type="entry name" value="AMP-binding_C"/>
    <property type="match status" value="1"/>
</dbReference>
<keyword evidence="3" id="KW-0547">Nucleotide-binding</keyword>
<dbReference type="Proteomes" id="UP000246661">
    <property type="component" value="Unassembled WGS sequence"/>
</dbReference>
<evidence type="ECO:0000256" key="1">
    <source>
        <dbReference type="ARBA" id="ARBA00006432"/>
    </source>
</evidence>
<dbReference type="InterPro" id="IPR020845">
    <property type="entry name" value="AMP-binding_CS"/>
</dbReference>
<dbReference type="Pfam" id="PF16177">
    <property type="entry name" value="ACAS_N"/>
    <property type="match status" value="1"/>
</dbReference>
<dbReference type="InterPro" id="IPR000873">
    <property type="entry name" value="AMP-dep_synth/lig_dom"/>
</dbReference>
<keyword evidence="4" id="KW-0067">ATP-binding</keyword>
<evidence type="ECO:0000256" key="5">
    <source>
        <dbReference type="SAM" id="MobiDB-lite"/>
    </source>
</evidence>
<keyword evidence="2" id="KW-0436">Ligase</keyword>
<feature type="domain" description="Acetyl-coenzyme A synthetase N-terminal" evidence="8">
    <location>
        <begin position="93"/>
        <end position="150"/>
    </location>
</feature>
<dbReference type="PANTHER" id="PTHR42921">
    <property type="entry name" value="ACETOACETYL-COA SYNTHETASE"/>
    <property type="match status" value="1"/>
</dbReference>
<dbReference type="GO" id="GO:0030729">
    <property type="term" value="F:acetoacetate-CoA ligase activity"/>
    <property type="evidence" value="ECO:0007669"/>
    <property type="project" value="InterPro"/>
</dbReference>
<dbReference type="GO" id="GO:0006629">
    <property type="term" value="P:lipid metabolic process"/>
    <property type="evidence" value="ECO:0007669"/>
    <property type="project" value="InterPro"/>
</dbReference>
<evidence type="ECO:0000259" key="6">
    <source>
        <dbReference type="Pfam" id="PF00501"/>
    </source>
</evidence>
<dbReference type="SUPFAM" id="SSF56801">
    <property type="entry name" value="Acetyl-CoA synthetase-like"/>
    <property type="match status" value="1"/>
</dbReference>
<dbReference type="GO" id="GO:0005524">
    <property type="term" value="F:ATP binding"/>
    <property type="evidence" value="ECO:0007669"/>
    <property type="project" value="UniProtKB-KW"/>
</dbReference>
<feature type="domain" description="AMP-dependent synthetase/ligase" evidence="6">
    <location>
        <begin position="153"/>
        <end position="525"/>
    </location>
</feature>
<dbReference type="InterPro" id="IPR005914">
    <property type="entry name" value="Acac_CoA_synth"/>
</dbReference>
<accession>A0A317QI03</accession>
<dbReference type="PROSITE" id="PS00455">
    <property type="entry name" value="AMP_BINDING"/>
    <property type="match status" value="1"/>
</dbReference>
<reference evidence="10" key="1">
    <citation type="submission" date="2018-05" db="EMBL/GenBank/DDBJ databases">
        <authorList>
            <person name="Klenk H.-P."/>
            <person name="Huntemann M."/>
            <person name="Clum A."/>
            <person name="Pillay M."/>
            <person name="Palaniappan K."/>
            <person name="Varghese N."/>
            <person name="Mikhailova N."/>
            <person name="Stamatis D."/>
            <person name="Reddy T."/>
            <person name="Daum C."/>
            <person name="Shapiro N."/>
            <person name="Ivanova N."/>
            <person name="Kyrpides N."/>
            <person name="Woyke T."/>
        </authorList>
    </citation>
    <scope>NUCLEOTIDE SEQUENCE [LARGE SCALE GENOMIC DNA]</scope>
    <source>
        <strain evidence="10">DSM 45417</strain>
    </source>
</reference>
<protein>
    <submittedName>
        <fullName evidence="9">Acetoacetyl-CoA synthetase</fullName>
    </submittedName>
</protein>
<evidence type="ECO:0000313" key="9">
    <source>
        <dbReference type="EMBL" id="PWW22407.1"/>
    </source>
</evidence>
<dbReference type="InterPro" id="IPR032387">
    <property type="entry name" value="ACAS_N"/>
</dbReference>
<dbReference type="InterPro" id="IPR025110">
    <property type="entry name" value="AMP-bd_C"/>
</dbReference>
<dbReference type="Gene3D" id="3.30.300.30">
    <property type="match status" value="1"/>
</dbReference>
<dbReference type="NCBIfam" id="NF002937">
    <property type="entry name" value="PRK03584.1"/>
    <property type="match status" value="1"/>
</dbReference>
<keyword evidence="10" id="KW-1185">Reference proteome</keyword>